<evidence type="ECO:0000256" key="4">
    <source>
        <dbReference type="ARBA" id="ARBA00022692"/>
    </source>
</evidence>
<dbReference type="PANTHER" id="PTHR19957:SF83">
    <property type="entry name" value="SYNTAXIN-16"/>
    <property type="match status" value="1"/>
</dbReference>
<reference evidence="13" key="2">
    <citation type="submission" date="2022-10" db="EMBL/GenBank/DDBJ databases">
        <authorList>
            <consortium name="ENA_rothamsted_submissions"/>
            <consortium name="culmorum"/>
            <person name="King R."/>
        </authorList>
    </citation>
    <scope>NUCLEOTIDE SEQUENCE</scope>
</reference>
<proteinExistence type="inferred from homology"/>
<keyword evidence="7" id="KW-0333">Golgi apparatus</keyword>
<dbReference type="GO" id="GO:0048278">
    <property type="term" value="P:vesicle docking"/>
    <property type="evidence" value="ECO:0007669"/>
    <property type="project" value="TreeGrafter"/>
</dbReference>
<keyword evidence="5" id="KW-0653">Protein transport</keyword>
<organism evidence="13 14">
    <name type="scientific">Chironomus riparius</name>
    <dbReference type="NCBI Taxonomy" id="315576"/>
    <lineage>
        <taxon>Eukaryota</taxon>
        <taxon>Metazoa</taxon>
        <taxon>Ecdysozoa</taxon>
        <taxon>Arthropoda</taxon>
        <taxon>Hexapoda</taxon>
        <taxon>Insecta</taxon>
        <taxon>Pterygota</taxon>
        <taxon>Neoptera</taxon>
        <taxon>Endopterygota</taxon>
        <taxon>Diptera</taxon>
        <taxon>Nematocera</taxon>
        <taxon>Chironomoidea</taxon>
        <taxon>Chironomidae</taxon>
        <taxon>Chironominae</taxon>
        <taxon>Chironomus</taxon>
    </lineage>
</organism>
<keyword evidence="3" id="KW-0813">Transport</keyword>
<dbReference type="GO" id="GO:0006886">
    <property type="term" value="P:intracellular protein transport"/>
    <property type="evidence" value="ECO:0007669"/>
    <property type="project" value="TreeGrafter"/>
</dbReference>
<dbReference type="GO" id="GO:0000139">
    <property type="term" value="C:Golgi membrane"/>
    <property type="evidence" value="ECO:0007669"/>
    <property type="project" value="UniProtKB-SubCell"/>
</dbReference>
<evidence type="ECO:0000256" key="3">
    <source>
        <dbReference type="ARBA" id="ARBA00022448"/>
    </source>
</evidence>
<evidence type="ECO:0000256" key="1">
    <source>
        <dbReference type="ARBA" id="ARBA00004409"/>
    </source>
</evidence>
<dbReference type="InterPro" id="IPR045242">
    <property type="entry name" value="Syntaxin"/>
</dbReference>
<feature type="domain" description="T-SNARE coiled-coil homology" evidence="12">
    <location>
        <begin position="246"/>
        <end position="308"/>
    </location>
</feature>
<dbReference type="GO" id="GO:0031201">
    <property type="term" value="C:SNARE complex"/>
    <property type="evidence" value="ECO:0007669"/>
    <property type="project" value="TreeGrafter"/>
</dbReference>
<dbReference type="Gene3D" id="1.20.58.70">
    <property type="match status" value="1"/>
</dbReference>
<dbReference type="PROSITE" id="PS50192">
    <property type="entry name" value="T_SNARE"/>
    <property type="match status" value="1"/>
</dbReference>
<evidence type="ECO:0000256" key="11">
    <source>
        <dbReference type="SAM" id="Phobius"/>
    </source>
</evidence>
<evidence type="ECO:0000256" key="7">
    <source>
        <dbReference type="ARBA" id="ARBA00023034"/>
    </source>
</evidence>
<keyword evidence="6 11" id="KW-1133">Transmembrane helix</keyword>
<dbReference type="InterPro" id="IPR000727">
    <property type="entry name" value="T_SNARE_dom"/>
</dbReference>
<evidence type="ECO:0000256" key="10">
    <source>
        <dbReference type="SAM" id="MobiDB-lite"/>
    </source>
</evidence>
<name>A0A9N9RV22_9DIPT</name>
<dbReference type="GO" id="GO:0005484">
    <property type="term" value="F:SNAP receptor activity"/>
    <property type="evidence" value="ECO:0007669"/>
    <property type="project" value="TreeGrafter"/>
</dbReference>
<keyword evidence="14" id="KW-1185">Reference proteome</keyword>
<dbReference type="OrthoDB" id="10251371at2759"/>
<sequence length="340" mass="39687">MATRYLTELFSLMRNSHSYRNTNFSRGGDSERLLKRKNSGSDEEVELNDEYVSPPIWADTVENTKYTISKIATKQQELEVLHKKLLRPDFVEKSDDEIMMEQLGQEIAKLIGIAHKNILVIKSHQYSTSSALERKLIENIVRGLIFTLQNQTANFRSEQNCYLKQINQMGEYTNDFFDSLNFNGNGTDRTSVDSFDNFLKPTASTTFNQSQLDDLDNDDRLDEYFQIKPNQKFGQQQLLKFEIDNTKVVEAREKEVMTIVKSIVDLNQIYKDLSNLVEEQGTVLDRIDYNIESTQTKVYEGYKQLQKAERYQRANRKMYCIFMLSIVTLFMIILLIIVKF</sequence>
<keyword evidence="8" id="KW-0175">Coiled coil</keyword>
<reference evidence="13" key="1">
    <citation type="submission" date="2022-01" db="EMBL/GenBank/DDBJ databases">
        <authorList>
            <person name="King R."/>
        </authorList>
    </citation>
    <scope>NUCLEOTIDE SEQUENCE</scope>
</reference>
<feature type="region of interest" description="Disordered" evidence="10">
    <location>
        <begin position="23"/>
        <end position="45"/>
    </location>
</feature>
<protein>
    <recommendedName>
        <fullName evidence="12">t-SNARE coiled-coil homology domain-containing protein</fullName>
    </recommendedName>
</protein>
<evidence type="ECO:0000256" key="5">
    <source>
        <dbReference type="ARBA" id="ARBA00022927"/>
    </source>
</evidence>
<evidence type="ECO:0000256" key="2">
    <source>
        <dbReference type="ARBA" id="ARBA00009063"/>
    </source>
</evidence>
<dbReference type="GO" id="GO:0006906">
    <property type="term" value="P:vesicle fusion"/>
    <property type="evidence" value="ECO:0007669"/>
    <property type="project" value="TreeGrafter"/>
</dbReference>
<feature type="transmembrane region" description="Helical" evidence="11">
    <location>
        <begin position="319"/>
        <end position="338"/>
    </location>
</feature>
<accession>A0A9N9RV22</accession>
<evidence type="ECO:0000313" key="13">
    <source>
        <dbReference type="EMBL" id="CAG9803026.1"/>
    </source>
</evidence>
<gene>
    <name evidence="13" type="ORF">CHIRRI_LOCUS5928</name>
</gene>
<evidence type="ECO:0000259" key="12">
    <source>
        <dbReference type="PROSITE" id="PS50192"/>
    </source>
</evidence>
<dbReference type="CDD" id="cd15845">
    <property type="entry name" value="SNARE_syntaxin16"/>
    <property type="match status" value="1"/>
</dbReference>
<keyword evidence="9 11" id="KW-0472">Membrane</keyword>
<evidence type="ECO:0000256" key="6">
    <source>
        <dbReference type="ARBA" id="ARBA00022989"/>
    </source>
</evidence>
<evidence type="ECO:0000256" key="8">
    <source>
        <dbReference type="ARBA" id="ARBA00023054"/>
    </source>
</evidence>
<dbReference type="PANTHER" id="PTHR19957">
    <property type="entry name" value="SYNTAXIN"/>
    <property type="match status" value="1"/>
</dbReference>
<evidence type="ECO:0000256" key="9">
    <source>
        <dbReference type="ARBA" id="ARBA00023136"/>
    </source>
</evidence>
<comment type="subcellular location">
    <subcellularLocation>
        <location evidence="1">Golgi apparatus membrane</location>
        <topology evidence="1">Single-pass type IV membrane protein</topology>
    </subcellularLocation>
</comment>
<dbReference type="Pfam" id="PF05739">
    <property type="entry name" value="SNARE"/>
    <property type="match status" value="1"/>
</dbReference>
<dbReference type="GO" id="GO:0000149">
    <property type="term" value="F:SNARE binding"/>
    <property type="evidence" value="ECO:0007669"/>
    <property type="project" value="TreeGrafter"/>
</dbReference>
<evidence type="ECO:0000313" key="14">
    <source>
        <dbReference type="Proteomes" id="UP001153620"/>
    </source>
</evidence>
<keyword evidence="4 11" id="KW-0812">Transmembrane</keyword>
<dbReference type="SUPFAM" id="SSF47661">
    <property type="entry name" value="t-snare proteins"/>
    <property type="match status" value="1"/>
</dbReference>
<comment type="similarity">
    <text evidence="2">Belongs to the syntaxin family.</text>
</comment>
<dbReference type="Proteomes" id="UP001153620">
    <property type="component" value="Chromosome 2"/>
</dbReference>
<dbReference type="EMBL" id="OU895878">
    <property type="protein sequence ID" value="CAG9803026.1"/>
    <property type="molecule type" value="Genomic_DNA"/>
</dbReference>
<dbReference type="SMART" id="SM00397">
    <property type="entry name" value="t_SNARE"/>
    <property type="match status" value="1"/>
</dbReference>
<dbReference type="AlphaFoldDB" id="A0A9N9RV22"/>
<dbReference type="InterPro" id="IPR010989">
    <property type="entry name" value="SNARE"/>
</dbReference>